<evidence type="ECO:0000313" key="2">
    <source>
        <dbReference type="EMBL" id="ASR75580.1"/>
    </source>
</evidence>
<sequence>MRTRQRNLGKCKCGRPILTGHLRQYNGDNTKLCPACNAEAIIEGITHRARHNEGLDSTDSDRYDTQHSLPHSSTSGYRGDEK</sequence>
<protein>
    <submittedName>
        <fullName evidence="2">Uncharacterized protein</fullName>
    </submittedName>
</protein>
<dbReference type="OrthoDB" id="39324at10239"/>
<gene>
    <name evidence="2" type="ORF">SEA_MILDRED21_222</name>
</gene>
<evidence type="ECO:0000256" key="1">
    <source>
        <dbReference type="SAM" id="MobiDB-lite"/>
    </source>
</evidence>
<evidence type="ECO:0000313" key="3">
    <source>
        <dbReference type="Proteomes" id="UP000223009"/>
    </source>
</evidence>
<keyword evidence="3" id="KW-1185">Reference proteome</keyword>
<reference evidence="2 3" key="1">
    <citation type="submission" date="2017-05" db="EMBL/GenBank/DDBJ databases">
        <authorList>
            <person name="Chapman J."/>
            <person name="Chang C."/>
            <person name="Suresh T."/>
            <person name="Shishido T.C."/>
            <person name="Bindert I."/>
            <person name="Shaffer C.D."/>
            <person name="Weston-Hafer K.A."/>
            <person name="Russell D.A."/>
            <person name="Pope W.H."/>
            <person name="Jacobs-Sera D."/>
            <person name="Hendrix R.W."/>
            <person name="Hatfull G.F."/>
        </authorList>
    </citation>
    <scope>NUCLEOTIDE SEQUENCE [LARGE SCALE GENOMIC DNA]</scope>
</reference>
<feature type="region of interest" description="Disordered" evidence="1">
    <location>
        <begin position="52"/>
        <end position="82"/>
    </location>
</feature>
<name>A0A222YW07_9CAUD</name>
<organism evidence="2 3">
    <name type="scientific">Streptomyces phage Mildred21</name>
    <dbReference type="NCBI Taxonomy" id="2023959"/>
    <lineage>
        <taxon>Viruses</taxon>
        <taxon>Duplodnaviria</taxon>
        <taxon>Heunggongvirae</taxon>
        <taxon>Uroviricota</taxon>
        <taxon>Caudoviricetes</taxon>
        <taxon>Stanwilliamsviridae</taxon>
        <taxon>Boydwoodruffvirinae</taxon>
        <taxon>Samistivirus</taxon>
        <taxon>Samistivirus mildred21</taxon>
    </lineage>
</organism>
<dbReference type="Proteomes" id="UP000223009">
    <property type="component" value="Segment"/>
</dbReference>
<dbReference type="EMBL" id="MF155946">
    <property type="protein sequence ID" value="ASR75580.1"/>
    <property type="molecule type" value="Genomic_DNA"/>
</dbReference>
<accession>A0A222YW07</accession>
<feature type="compositionally biased region" description="Basic and acidic residues" evidence="1">
    <location>
        <begin position="52"/>
        <end position="65"/>
    </location>
</feature>
<proteinExistence type="predicted"/>
<feature type="compositionally biased region" description="Polar residues" evidence="1">
    <location>
        <begin position="66"/>
        <end position="76"/>
    </location>
</feature>